<feature type="compositionally biased region" description="Basic and acidic residues" evidence="1">
    <location>
        <begin position="589"/>
        <end position="616"/>
    </location>
</feature>
<reference evidence="3 4" key="1">
    <citation type="submission" date="2020-04" db="EMBL/GenBank/DDBJ databases">
        <title>Perkinsus olseni comparative genomics.</title>
        <authorList>
            <person name="Bogema D.R."/>
        </authorList>
    </citation>
    <scope>NUCLEOTIDE SEQUENCE [LARGE SCALE GENOMIC DNA]</scope>
    <source>
        <strain evidence="3">ATCC PRA-179</strain>
    </source>
</reference>
<feature type="compositionally biased region" description="Low complexity" evidence="1">
    <location>
        <begin position="653"/>
        <end position="664"/>
    </location>
</feature>
<comment type="caution">
    <text evidence="3">The sequence shown here is derived from an EMBL/GenBank/DDBJ whole genome shotgun (WGS) entry which is preliminary data.</text>
</comment>
<dbReference type="Proteomes" id="UP000570595">
    <property type="component" value="Unassembled WGS sequence"/>
</dbReference>
<feature type="compositionally biased region" description="Polar residues" evidence="1">
    <location>
        <begin position="694"/>
        <end position="703"/>
    </location>
</feature>
<evidence type="ECO:0000313" key="4">
    <source>
        <dbReference type="Proteomes" id="UP000570595"/>
    </source>
</evidence>
<dbReference type="AlphaFoldDB" id="A0A7J6ME34"/>
<feature type="region of interest" description="Disordered" evidence="1">
    <location>
        <begin position="536"/>
        <end position="707"/>
    </location>
</feature>
<evidence type="ECO:0000256" key="2">
    <source>
        <dbReference type="SAM" id="SignalP"/>
    </source>
</evidence>
<feature type="compositionally biased region" description="Basic and acidic residues" evidence="1">
    <location>
        <begin position="320"/>
        <end position="359"/>
    </location>
</feature>
<name>A0A7J6ME34_PEROL</name>
<feature type="compositionally biased region" description="Basic and acidic residues" evidence="1">
    <location>
        <begin position="186"/>
        <end position="197"/>
    </location>
</feature>
<feature type="compositionally biased region" description="Basic and acidic residues" evidence="1">
    <location>
        <begin position="304"/>
        <end position="314"/>
    </location>
</feature>
<organism evidence="3 4">
    <name type="scientific">Perkinsus olseni</name>
    <name type="common">Perkinsus atlanticus</name>
    <dbReference type="NCBI Taxonomy" id="32597"/>
    <lineage>
        <taxon>Eukaryota</taxon>
        <taxon>Sar</taxon>
        <taxon>Alveolata</taxon>
        <taxon>Perkinsozoa</taxon>
        <taxon>Perkinsea</taxon>
        <taxon>Perkinsida</taxon>
        <taxon>Perkinsidae</taxon>
        <taxon>Perkinsus</taxon>
    </lineage>
</organism>
<dbReference type="OrthoDB" id="10573268at2759"/>
<feature type="chain" id="PRO_5029588788" evidence="2">
    <location>
        <begin position="20"/>
        <end position="812"/>
    </location>
</feature>
<feature type="compositionally biased region" description="Polar residues" evidence="1">
    <location>
        <begin position="617"/>
        <end position="629"/>
    </location>
</feature>
<feature type="region of interest" description="Disordered" evidence="1">
    <location>
        <begin position="721"/>
        <end position="764"/>
    </location>
</feature>
<feature type="compositionally biased region" description="Basic and acidic residues" evidence="1">
    <location>
        <begin position="679"/>
        <end position="688"/>
    </location>
</feature>
<feature type="signal peptide" evidence="2">
    <location>
        <begin position="1"/>
        <end position="19"/>
    </location>
</feature>
<feature type="compositionally biased region" description="Basic and acidic residues" evidence="1">
    <location>
        <begin position="443"/>
        <end position="460"/>
    </location>
</feature>
<feature type="compositionally biased region" description="Basic and acidic residues" evidence="1">
    <location>
        <begin position="205"/>
        <end position="233"/>
    </location>
</feature>
<protein>
    <submittedName>
        <fullName evidence="3">Uncharacterized protein</fullName>
    </submittedName>
</protein>
<feature type="compositionally biased region" description="Basic and acidic residues" evidence="1">
    <location>
        <begin position="782"/>
        <end position="793"/>
    </location>
</feature>
<proteinExistence type="predicted"/>
<accession>A0A7J6ME34</accession>
<feature type="region of interest" description="Disordered" evidence="1">
    <location>
        <begin position="782"/>
        <end position="812"/>
    </location>
</feature>
<sequence length="812" mass="86574">MSIIITLLTIYFSCFLFLGCDIDQGASDPATAAAAWSFSNGYLPNPCSVACARTIGCEESSCTPVGECAGLYVATGLELCYGDTADDCPANAEPLPCTSGGDVRDPDVIEETKEGVLVESGQSVDQPKIKDTEIPEKKEETVGEAGKEAEAKPKSVAQDEEAKPTATSQSGEELKPQEVADLEEQAEWRRGGSEKADLLQGEPSSEEKTKPEESHPEAKPESGETEPEAKPESGETESGVEPESVETEPEAKPESGETEPEAKPESVETEPEAKPESGGTESGVKPELVETEPEAKPGSGETEPEAKPEERAEKEVEDQVDPKEVELEGEDEPTKPKGGAESKEPTKPEKGTESREEANPSRQSTRFGRVEAMSKAATTEAPTKELHASCSPPTPEQSEAEPGYRAKDPESEEVVPGKIGSAEEGGSTQEQYKMPGSQEEESSEHWLARSPELAEGKELPAGKPSSHQEAAVAESEPTEGGSGQAMSPESEEVFGGGTYTQEKPSCPYLRGEGYTALPTSEGDKAVATVATEATEDKATGVTEAKACKTTEGKASKTTEDKATGVTEAKACKTTEGKAKDKATGVTEAKASEPTEGKASKTTKGDASEPTEGKVTESSEAGATETSKSGETGILREVGGTGGPTSAKGWSTIPGSASASPSSEELFLEHKGLATGIRSHGGERVEASRRPPAADTTTLPTRPITSRPAKEVPYKFVYEPPVLHHGDEPATSWTDEQVATHGRAEASTEKPSDSEPFRDPVWSGTGEEGSLDFGFWYFRGHDQHHHDRHHDQHRDHGHRRRHRDDRRQRYHRH</sequence>
<feature type="compositionally biased region" description="Basic and acidic residues" evidence="1">
    <location>
        <begin position="249"/>
        <end position="275"/>
    </location>
</feature>
<feature type="region of interest" description="Disordered" evidence="1">
    <location>
        <begin position="113"/>
        <end position="518"/>
    </location>
</feature>
<evidence type="ECO:0000313" key="3">
    <source>
        <dbReference type="EMBL" id="KAF4669714.1"/>
    </source>
</evidence>
<gene>
    <name evidence="3" type="ORF">FOZ61_003308</name>
</gene>
<keyword evidence="2" id="KW-0732">Signal</keyword>
<feature type="compositionally biased region" description="Acidic residues" evidence="1">
    <location>
        <begin position="234"/>
        <end position="248"/>
    </location>
</feature>
<feature type="compositionally biased region" description="Basic and acidic residues" evidence="1">
    <location>
        <begin position="545"/>
        <end position="562"/>
    </location>
</feature>
<feature type="compositionally biased region" description="Basic residues" evidence="1">
    <location>
        <begin position="794"/>
        <end position="812"/>
    </location>
</feature>
<feature type="compositionally biased region" description="Basic and acidic residues" evidence="1">
    <location>
        <begin position="741"/>
        <end position="757"/>
    </location>
</feature>
<evidence type="ECO:0000256" key="1">
    <source>
        <dbReference type="SAM" id="MobiDB-lite"/>
    </source>
</evidence>
<feature type="compositionally biased region" description="Basic and acidic residues" evidence="1">
    <location>
        <begin position="569"/>
        <end position="582"/>
    </location>
</feature>
<dbReference type="EMBL" id="JABAHT010000020">
    <property type="protein sequence ID" value="KAF4669714.1"/>
    <property type="molecule type" value="Genomic_DNA"/>
</dbReference>
<feature type="compositionally biased region" description="Basic and acidic residues" evidence="1">
    <location>
        <begin position="127"/>
        <end position="153"/>
    </location>
</feature>